<keyword evidence="2" id="KW-1185">Reference proteome</keyword>
<organism evidence="1 2">
    <name type="scientific">Nitrososphaera viennensis EN76</name>
    <dbReference type="NCBI Taxonomy" id="926571"/>
    <lineage>
        <taxon>Archaea</taxon>
        <taxon>Nitrososphaerota</taxon>
        <taxon>Nitrososphaeria</taxon>
        <taxon>Nitrososphaerales</taxon>
        <taxon>Nitrososphaeraceae</taxon>
        <taxon>Nitrososphaera</taxon>
    </lineage>
</organism>
<gene>
    <name evidence="1" type="ORF">NVIE_003230</name>
</gene>
<dbReference type="AlphaFoldDB" id="A0A060HCQ7"/>
<evidence type="ECO:0000313" key="1">
    <source>
        <dbReference type="EMBL" id="AIC14514.1"/>
    </source>
</evidence>
<dbReference type="HOGENOM" id="CLU_159744_0_0_2"/>
<evidence type="ECO:0000313" key="2">
    <source>
        <dbReference type="Proteomes" id="UP000027093"/>
    </source>
</evidence>
<protein>
    <submittedName>
        <fullName evidence="1">Uncharacterized protein</fullName>
    </submittedName>
</protein>
<sequence>MRLHRQVEPPFYKPNFFPRTDLYRLGPTDCVLLPESCSVKVDGNECRLPPSYVVSIKSHDGEYMVAVVCDDHKDGLEHKLASMQKAGKAPAGKIHFQTVKAVVTDCVAGMEEDYVEIELKRGVSSDRKP</sequence>
<dbReference type="EMBL" id="CP007536">
    <property type="protein sequence ID" value="AIC14514.1"/>
    <property type="molecule type" value="Genomic_DNA"/>
</dbReference>
<dbReference type="Proteomes" id="UP000027093">
    <property type="component" value="Chromosome"/>
</dbReference>
<dbReference type="KEGG" id="nvn:NVIE_003230"/>
<proteinExistence type="predicted"/>
<accession>A0A060HCQ7</accession>
<reference evidence="1 2" key="1">
    <citation type="journal article" date="2014" name="Int. J. Syst. Evol. Microbiol.">
        <title>Nitrososphaera viennensis gen. nov., sp. nov., an aerobic and mesophilic, ammonia-oxidizing archaeon from soil and a member of the archaeal phylum Thaumarchaeota.</title>
        <authorList>
            <person name="Stieglmeier M."/>
            <person name="Klingl A."/>
            <person name="Alves R.J."/>
            <person name="Rittmann S.K."/>
            <person name="Melcher M."/>
            <person name="Leisch N."/>
            <person name="Schleper C."/>
        </authorList>
    </citation>
    <scope>NUCLEOTIDE SEQUENCE [LARGE SCALE GENOMIC DNA]</scope>
    <source>
        <strain evidence="1">EN76</strain>
    </source>
</reference>
<name>A0A060HCQ7_9ARCH</name>